<dbReference type="Pfam" id="PF03314">
    <property type="entry name" value="DUF273"/>
    <property type="match status" value="1"/>
</dbReference>
<dbReference type="InterPro" id="IPR029044">
    <property type="entry name" value="Nucleotide-diphossugar_trans"/>
</dbReference>
<keyword evidence="1" id="KW-1185">Reference proteome</keyword>
<dbReference type="Gene3D" id="3.90.550.10">
    <property type="entry name" value="Spore Coat Polysaccharide Biosynthesis Protein SpsA, Chain A"/>
    <property type="match status" value="1"/>
</dbReference>
<dbReference type="STRING" id="451379.A0A0N5AU09"/>
<dbReference type="PANTHER" id="PTHR31562:SF2">
    <property type="entry name" value="NUCLEOTIDE-DIPHOSPHO-SUGAR TRANSFERASE"/>
    <property type="match status" value="1"/>
</dbReference>
<accession>A0A0N5AU09</accession>
<sequence>MFQIHFGAMLKYINTDCCETHQNISVARDANRIDIAIVTVLKNGDNYDNYKLAQDLFHCYAIYHNYSWLVIDVSSNKTLQRLCPQNDYIKSEWILFIDADMCVINPNHLIEEWIDDNYSIIFYLRTFNFEVAAGSYLVKNTPYSRKFLSHWANYEKNLPNSYHGSDNGAIHSVMMDMVQPEKLYEKKQCEKFWKEARYYWISLWTYEACIQYLLGANKSWLRKVKILNKTKSWVRDVWLTNSVWSNEDFVLHGWQMRKLNKAIFAGWELPLTSDTVNLSSCSTDKAYINWAYKKCYMKSQSEVQALLSKTIDSVDSEYEKTLNREVLRFLKK</sequence>
<reference evidence="2" key="1">
    <citation type="submission" date="2017-02" db="UniProtKB">
        <authorList>
            <consortium name="WormBaseParasite"/>
        </authorList>
    </citation>
    <scope>IDENTIFICATION</scope>
</reference>
<evidence type="ECO:0000313" key="1">
    <source>
        <dbReference type="Proteomes" id="UP000046393"/>
    </source>
</evidence>
<dbReference type="WBParaSite" id="SMUV_0000833101-mRNA-1">
    <property type="protein sequence ID" value="SMUV_0000833101-mRNA-1"/>
    <property type="gene ID" value="SMUV_0000833101"/>
</dbReference>
<proteinExistence type="predicted"/>
<dbReference type="Proteomes" id="UP000046393">
    <property type="component" value="Unplaced"/>
</dbReference>
<protein>
    <submittedName>
        <fullName evidence="2">Glycosyltransferase</fullName>
    </submittedName>
</protein>
<dbReference type="InterPro" id="IPR004988">
    <property type="entry name" value="DUF273"/>
</dbReference>
<evidence type="ECO:0000313" key="2">
    <source>
        <dbReference type="WBParaSite" id="SMUV_0000833101-mRNA-1"/>
    </source>
</evidence>
<organism evidence="1 2">
    <name type="scientific">Syphacia muris</name>
    <dbReference type="NCBI Taxonomy" id="451379"/>
    <lineage>
        <taxon>Eukaryota</taxon>
        <taxon>Metazoa</taxon>
        <taxon>Ecdysozoa</taxon>
        <taxon>Nematoda</taxon>
        <taxon>Chromadorea</taxon>
        <taxon>Rhabditida</taxon>
        <taxon>Spirurina</taxon>
        <taxon>Oxyuridomorpha</taxon>
        <taxon>Oxyuroidea</taxon>
        <taxon>Oxyuridae</taxon>
        <taxon>Syphacia</taxon>
    </lineage>
</organism>
<dbReference type="PANTHER" id="PTHR31562">
    <property type="entry name" value="PROTEIN CBG18972"/>
    <property type="match status" value="1"/>
</dbReference>
<dbReference type="AlphaFoldDB" id="A0A0N5AU09"/>
<name>A0A0N5AU09_9BILA</name>